<dbReference type="Gene3D" id="3.30.70.100">
    <property type="match status" value="1"/>
</dbReference>
<accession>A0A9W4B8I7</accession>
<proteinExistence type="predicted"/>
<keyword evidence="3" id="KW-1185">Reference proteome</keyword>
<evidence type="ECO:0000313" key="2">
    <source>
        <dbReference type="EMBL" id="BBY91953.1"/>
    </source>
</evidence>
<dbReference type="EMBL" id="AP022601">
    <property type="protein sequence ID" value="BBY91953.1"/>
    <property type="molecule type" value="Genomic_DNA"/>
</dbReference>
<feature type="domain" description="ABM" evidence="1">
    <location>
        <begin position="27"/>
        <end position="120"/>
    </location>
</feature>
<dbReference type="Pfam" id="PF03992">
    <property type="entry name" value="ABM"/>
    <property type="match status" value="1"/>
</dbReference>
<name>A0A9W4B8I7_9MYCO</name>
<dbReference type="AlphaFoldDB" id="A0A9W4B8I7"/>
<sequence length="120" mass="12740">MSSAGRRSLHCSHRGATSEVFVVLQEVIVAGHLIVDPQRRDDYLAGCVDVVRQARATAGCLDFALSADLVDAGRINILERWESQAAVEEFRGSGVGVEQGAAIRAASVAEYDVGAARNLS</sequence>
<reference evidence="2 3" key="1">
    <citation type="journal article" date="2019" name="Emerg. Microbes Infect.">
        <title>Comprehensive subspecies identification of 175 nontuberculous mycobacteria species based on 7547 genomic profiles.</title>
        <authorList>
            <person name="Matsumoto Y."/>
            <person name="Kinjo T."/>
            <person name="Motooka D."/>
            <person name="Nabeya D."/>
            <person name="Jung N."/>
            <person name="Uechi K."/>
            <person name="Horii T."/>
            <person name="Iida T."/>
            <person name="Fujita J."/>
            <person name="Nakamura S."/>
        </authorList>
    </citation>
    <scope>NUCLEOTIDE SEQUENCE [LARGE SCALE GENOMIC DNA]</scope>
    <source>
        <strain evidence="2 3">JCM 6399</strain>
    </source>
</reference>
<evidence type="ECO:0000259" key="1">
    <source>
        <dbReference type="PROSITE" id="PS51725"/>
    </source>
</evidence>
<gene>
    <name evidence="2" type="ORF">MGALJ_16220</name>
</gene>
<dbReference type="InterPro" id="IPR011008">
    <property type="entry name" value="Dimeric_a/b-barrel"/>
</dbReference>
<protein>
    <recommendedName>
        <fullName evidence="1">ABM domain-containing protein</fullName>
    </recommendedName>
</protein>
<dbReference type="SUPFAM" id="SSF54909">
    <property type="entry name" value="Dimeric alpha+beta barrel"/>
    <property type="match status" value="1"/>
</dbReference>
<dbReference type="Proteomes" id="UP000465785">
    <property type="component" value="Chromosome"/>
</dbReference>
<evidence type="ECO:0000313" key="3">
    <source>
        <dbReference type="Proteomes" id="UP000465785"/>
    </source>
</evidence>
<dbReference type="PROSITE" id="PS51725">
    <property type="entry name" value="ABM"/>
    <property type="match status" value="1"/>
</dbReference>
<dbReference type="InterPro" id="IPR007138">
    <property type="entry name" value="ABM_dom"/>
</dbReference>
<dbReference type="KEGG" id="mgau:MGALJ_16220"/>
<organism evidence="2 3">
    <name type="scientific">Mycobacterium gallinarum</name>
    <dbReference type="NCBI Taxonomy" id="39689"/>
    <lineage>
        <taxon>Bacteria</taxon>
        <taxon>Bacillati</taxon>
        <taxon>Actinomycetota</taxon>
        <taxon>Actinomycetes</taxon>
        <taxon>Mycobacteriales</taxon>
        <taxon>Mycobacteriaceae</taxon>
        <taxon>Mycobacterium</taxon>
    </lineage>
</organism>